<dbReference type="Gene3D" id="4.10.372.10">
    <property type="entry name" value="Lipoxygenase-1, Domain 3"/>
    <property type="match status" value="1"/>
</dbReference>
<keyword evidence="5 14" id="KW-0925">Oxylipin biosynthesis</keyword>
<dbReference type="Proteomes" id="UP000019116">
    <property type="component" value="Chromosome 5B"/>
</dbReference>
<dbReference type="PROSITE" id="PS50095">
    <property type="entry name" value="PLAT"/>
    <property type="match status" value="1"/>
</dbReference>
<dbReference type="FunFam" id="1.20.245.10:FF:000002">
    <property type="entry name" value="Lipoxygenase"/>
    <property type="match status" value="1"/>
</dbReference>
<keyword evidence="7 13" id="KW-0223">Dioxygenase</keyword>
<keyword evidence="4 13" id="KW-0479">Metal-binding</keyword>
<dbReference type="PANTHER" id="PTHR11771">
    <property type="entry name" value="LIPOXYGENASE"/>
    <property type="match status" value="1"/>
</dbReference>
<keyword evidence="6" id="KW-0276">Fatty acid metabolism</keyword>
<comment type="function">
    <text evidence="14">Plant lipoxygenase may be involved in a number of diverse aspects of plant physiology including growth and development, pest resistance, and senescence or responses to wounding.</text>
</comment>
<evidence type="ECO:0000256" key="2">
    <source>
        <dbReference type="ARBA" id="ARBA00009419"/>
    </source>
</evidence>
<dbReference type="SUPFAM" id="SSF49723">
    <property type="entry name" value="Lipase/lipooxygenase domain (PLAT/LH2 domain)"/>
    <property type="match status" value="1"/>
</dbReference>
<dbReference type="SMART" id="SM00308">
    <property type="entry name" value="LH2"/>
    <property type="match status" value="1"/>
</dbReference>
<dbReference type="InterPro" id="IPR036392">
    <property type="entry name" value="PLAT/LH2_dom_sf"/>
</dbReference>
<feature type="region of interest" description="Disordered" evidence="15">
    <location>
        <begin position="1"/>
        <end position="25"/>
    </location>
</feature>
<evidence type="ECO:0000313" key="19">
    <source>
        <dbReference type="Proteomes" id="UP000019116"/>
    </source>
</evidence>
<dbReference type="InterPro" id="IPR000907">
    <property type="entry name" value="LipOase"/>
</dbReference>
<evidence type="ECO:0000256" key="15">
    <source>
        <dbReference type="SAM" id="MobiDB-lite"/>
    </source>
</evidence>
<evidence type="ECO:0000256" key="5">
    <source>
        <dbReference type="ARBA" id="ARBA00022767"/>
    </source>
</evidence>
<feature type="compositionally biased region" description="Basic and acidic residues" evidence="15">
    <location>
        <begin position="547"/>
        <end position="556"/>
    </location>
</feature>
<evidence type="ECO:0000256" key="7">
    <source>
        <dbReference type="ARBA" id="ARBA00022964"/>
    </source>
</evidence>
<dbReference type="Gramene" id="TraesCS5B02G033000.1">
    <property type="protein sequence ID" value="TraesCS5B02G033000.1"/>
    <property type="gene ID" value="TraesCS5B02G033000"/>
</dbReference>
<dbReference type="Pfam" id="PF00305">
    <property type="entry name" value="Lipoxygenase"/>
    <property type="match status" value="1"/>
</dbReference>
<dbReference type="GO" id="GO:0016702">
    <property type="term" value="F:oxidoreductase activity, acting on single donors with incorporation of molecular oxygen, incorporation of two atoms of oxygen"/>
    <property type="evidence" value="ECO:0000318"/>
    <property type="project" value="GO_Central"/>
</dbReference>
<evidence type="ECO:0000256" key="8">
    <source>
        <dbReference type="ARBA" id="ARBA00023002"/>
    </source>
</evidence>
<dbReference type="Gene3D" id="4.10.375.10">
    <property type="entry name" value="Lipoxygenase-1, Domain 2"/>
    <property type="match status" value="1"/>
</dbReference>
<evidence type="ECO:0000256" key="14">
    <source>
        <dbReference type="RuleBase" id="RU003975"/>
    </source>
</evidence>
<dbReference type="InterPro" id="IPR001246">
    <property type="entry name" value="LipOase_plant"/>
</dbReference>
<dbReference type="GO" id="GO:0006633">
    <property type="term" value="P:fatty acid biosynthetic process"/>
    <property type="evidence" value="ECO:0007669"/>
    <property type="project" value="UniProtKB-KW"/>
</dbReference>
<gene>
    <name evidence="18" type="primary">LOC123114594</name>
</gene>
<dbReference type="Gene3D" id="1.20.245.10">
    <property type="entry name" value="Lipoxygenase-1, Domain 5"/>
    <property type="match status" value="1"/>
</dbReference>
<dbReference type="PRINTS" id="PR00087">
    <property type="entry name" value="LIPOXYGENASE"/>
</dbReference>
<keyword evidence="8 13" id="KW-0560">Oxidoreductase</keyword>
<dbReference type="InterPro" id="IPR020833">
    <property type="entry name" value="LipOase_Fe_BS"/>
</dbReference>
<dbReference type="PaxDb" id="4565-Traes_5BS_846A22EA6.1"/>
<dbReference type="PROSITE" id="PS00081">
    <property type="entry name" value="LIPOXYGENASE_2"/>
    <property type="match status" value="1"/>
</dbReference>
<dbReference type="Gramene" id="TraesCAD_scaffold_030127_01G000100.1">
    <property type="protein sequence ID" value="TraesCAD_scaffold_030127_01G000100.1"/>
    <property type="gene ID" value="TraesCAD_scaffold_030127_01G000100"/>
</dbReference>
<dbReference type="EC" id="1.13.11.-" evidence="14"/>
<dbReference type="Gramene" id="TraesCLE_scaffold_085001_01G000100.1">
    <property type="protein sequence ID" value="TraesCLE_scaffold_085001_01G000100.1"/>
    <property type="gene ID" value="TraesCLE_scaffold_085001_01G000100"/>
</dbReference>
<dbReference type="AlphaFoldDB" id="A0A3B6LFW8"/>
<dbReference type="PRINTS" id="PR00468">
    <property type="entry name" value="PLTLPOXGNASE"/>
</dbReference>
<evidence type="ECO:0000256" key="6">
    <source>
        <dbReference type="ARBA" id="ARBA00022832"/>
    </source>
</evidence>
<comment type="cofactor">
    <cofactor evidence="1 13">
        <name>Fe cation</name>
        <dbReference type="ChEBI" id="CHEBI:24875"/>
    </cofactor>
</comment>
<organism evidence="18">
    <name type="scientific">Triticum aestivum</name>
    <name type="common">Wheat</name>
    <dbReference type="NCBI Taxonomy" id="4565"/>
    <lineage>
        <taxon>Eukaryota</taxon>
        <taxon>Viridiplantae</taxon>
        <taxon>Streptophyta</taxon>
        <taxon>Embryophyta</taxon>
        <taxon>Tracheophyta</taxon>
        <taxon>Spermatophyta</taxon>
        <taxon>Magnoliopsida</taxon>
        <taxon>Liliopsida</taxon>
        <taxon>Poales</taxon>
        <taxon>Poaceae</taxon>
        <taxon>BOP clade</taxon>
        <taxon>Pooideae</taxon>
        <taxon>Triticodae</taxon>
        <taxon>Triticeae</taxon>
        <taxon>Triticinae</taxon>
        <taxon>Triticum</taxon>
    </lineage>
</organism>
<proteinExistence type="inferred from homology"/>
<comment type="pathway">
    <text evidence="14">Lipid metabolism; oxylipin biosynthesis.</text>
</comment>
<dbReference type="Gramene" id="TraesWEE_scaffold_047880_01G000100.1">
    <property type="protein sequence ID" value="TraesWEE_scaffold_047880_01G000100.1"/>
    <property type="gene ID" value="TraesWEE_scaffold_047880_01G000100"/>
</dbReference>
<name>A0A3B6LFW8_WHEAT</name>
<accession>A0A3B6LFW8</accession>
<dbReference type="GO" id="GO:0046872">
    <property type="term" value="F:metal ion binding"/>
    <property type="evidence" value="ECO:0007669"/>
    <property type="project" value="UniProtKB-UniRule"/>
</dbReference>
<reference evidence="18" key="2">
    <citation type="submission" date="2018-10" db="UniProtKB">
        <authorList>
            <consortium name="EnsemblPlants"/>
        </authorList>
    </citation>
    <scope>IDENTIFICATION</scope>
</reference>
<evidence type="ECO:0000256" key="1">
    <source>
        <dbReference type="ARBA" id="ARBA00001962"/>
    </source>
</evidence>
<comment type="similarity">
    <text evidence="2 13">Belongs to the lipoxygenase family.</text>
</comment>
<dbReference type="InterPro" id="IPR020834">
    <property type="entry name" value="LipOase_CS"/>
</dbReference>
<dbReference type="SUPFAM" id="SSF48484">
    <property type="entry name" value="Lipoxigenase"/>
    <property type="match status" value="1"/>
</dbReference>
<evidence type="ECO:0000256" key="13">
    <source>
        <dbReference type="RuleBase" id="RU003974"/>
    </source>
</evidence>
<evidence type="ECO:0000313" key="18">
    <source>
        <dbReference type="EnsemblPlants" id="TraesCS5B02G033000.1"/>
    </source>
</evidence>
<dbReference type="GO" id="GO:0031408">
    <property type="term" value="P:oxylipin biosynthetic process"/>
    <property type="evidence" value="ECO:0007669"/>
    <property type="project" value="UniProtKB-UniRule"/>
</dbReference>
<evidence type="ECO:0000256" key="9">
    <source>
        <dbReference type="ARBA" id="ARBA00023004"/>
    </source>
</evidence>
<feature type="domain" description="Lipoxygenase" evidence="17">
    <location>
        <begin position="237"/>
        <end position="950"/>
    </location>
</feature>
<dbReference type="OMA" id="EFTKYER"/>
<dbReference type="InterPro" id="IPR027433">
    <property type="entry name" value="Lipoxygenase_dom_3"/>
</dbReference>
<evidence type="ECO:0000259" key="16">
    <source>
        <dbReference type="PROSITE" id="PS50095"/>
    </source>
</evidence>
<keyword evidence="19" id="KW-1185">Reference proteome</keyword>
<dbReference type="InterPro" id="IPR013819">
    <property type="entry name" value="LipOase_C"/>
</dbReference>
<dbReference type="InterPro" id="IPR036226">
    <property type="entry name" value="LipOase_C_sf"/>
</dbReference>
<dbReference type="GO" id="GO:0034440">
    <property type="term" value="P:lipid oxidation"/>
    <property type="evidence" value="ECO:0000318"/>
    <property type="project" value="GO_Central"/>
</dbReference>
<keyword evidence="3 14" id="KW-0444">Lipid biosynthesis</keyword>
<comment type="caution">
    <text evidence="12">Lacks conserved residue(s) required for the propagation of feature annotation.</text>
</comment>
<dbReference type="PROSITE" id="PS00711">
    <property type="entry name" value="LIPOXYGENASE_1"/>
    <property type="match status" value="1"/>
</dbReference>
<dbReference type="EnsemblPlants" id="TraesCS5B02G033000.1">
    <property type="protein sequence ID" value="TraesCS5B02G033000.1"/>
    <property type="gene ID" value="TraesCS5B02G033000"/>
</dbReference>
<dbReference type="UniPathway" id="UPA00382"/>
<dbReference type="SMR" id="A0A3B6LFW8"/>
<dbReference type="InterPro" id="IPR001024">
    <property type="entry name" value="PLAT/LH2_dom"/>
</dbReference>
<dbReference type="OrthoDB" id="407298at2759"/>
<dbReference type="Gramene" id="TraesSYM5B03G02831900.1">
    <property type="protein sequence ID" value="TraesSYM5B03G02831900.1"/>
    <property type="gene ID" value="TraesSYM5B03G02831900"/>
</dbReference>
<reference evidence="18" key="1">
    <citation type="submission" date="2018-08" db="EMBL/GenBank/DDBJ databases">
        <authorList>
            <person name="Rossello M."/>
        </authorList>
    </citation>
    <scope>NUCLEOTIDE SEQUENCE [LARGE SCALE GENOMIC DNA]</scope>
    <source>
        <strain evidence="18">cv. Chinese Spring</strain>
    </source>
</reference>
<dbReference type="Gene3D" id="3.10.450.60">
    <property type="match status" value="1"/>
</dbReference>
<evidence type="ECO:0000259" key="17">
    <source>
        <dbReference type="PROSITE" id="PS51393"/>
    </source>
</evidence>
<evidence type="ECO:0000256" key="11">
    <source>
        <dbReference type="ARBA" id="ARBA00023160"/>
    </source>
</evidence>
<evidence type="ECO:0000256" key="4">
    <source>
        <dbReference type="ARBA" id="ARBA00022723"/>
    </source>
</evidence>
<evidence type="ECO:0000256" key="10">
    <source>
        <dbReference type="ARBA" id="ARBA00023098"/>
    </source>
</evidence>
<keyword evidence="10" id="KW-0443">Lipid metabolism</keyword>
<feature type="compositionally biased region" description="Low complexity" evidence="15">
    <location>
        <begin position="9"/>
        <end position="25"/>
    </location>
</feature>
<dbReference type="Gene3D" id="2.60.60.20">
    <property type="entry name" value="PLAT/LH2 domain"/>
    <property type="match status" value="1"/>
</dbReference>
<evidence type="ECO:0000256" key="3">
    <source>
        <dbReference type="ARBA" id="ARBA00022516"/>
    </source>
</evidence>
<keyword evidence="11 14" id="KW-0275">Fatty acid biosynthesis</keyword>
<evidence type="ECO:0000256" key="12">
    <source>
        <dbReference type="PROSITE-ProRule" id="PRU00152"/>
    </source>
</evidence>
<feature type="region of interest" description="Disordered" evidence="15">
    <location>
        <begin position="546"/>
        <end position="569"/>
    </location>
</feature>
<protein>
    <recommendedName>
        <fullName evidence="14">Lipoxygenase</fullName>
        <ecNumber evidence="14">1.13.11.-</ecNumber>
    </recommendedName>
</protein>
<feature type="domain" description="PLAT" evidence="16">
    <location>
        <begin position="91"/>
        <end position="233"/>
    </location>
</feature>
<sequence length="950" mass="108086">MAAMPLALGAPSHHGSSSFSSTVSSVRRAVPVPEARRTSSNARHTVSTVGCTATATATTTTITTTTLPEADTVAHRATPRGFNLTLSNIEMKATVTVHMKSFWSGLEKITSLSEKAAWVYHWTNDLLHREWLQLELVSESNPEEREDPSYAKYSGTGADEEFYTFEATFTVPASFSPIGAVRVVNDHYNEMLLGDVRIFPADQGPKSSSATLFHCNSWIHPSRSSNDKRTFFPVTYSYLPSKTPEGMKRLRRSELLAIRGDGTGERKPHQRIYDYDVYNDLGNKRPVLGGEKRPYPRRCRTGRGHYMQGEDAPSEVRATDKIYVPRDEAFTEIKDAAFIRELVLSAAHAACTVEFKDMKDHRSQSFPSLAAIDALYDVDFTNQPSQSQPHTQAEIVGVVIGFVVDELERLLHGAHLSEEICRFLKFETPEIHDKDKFAWFRDEEFARQTLAGMNPLSIQLVTELPIVSKLDGPSLITKELIEEQINGVMTAEEAIRRKKLFILDYHDMFLPFVHKVRMLEDTTLYGSRTLFFLTGDGTLRPIAIELTRPESQDHGRRNSPSPTKDEWRQVFTPGSSVTESWLWQLAKSHVLAHDTGYHQLVSHWLRTHCCVEPYIIAANRQLSQMHPIYQLLHPHFRYTMEINAQARQMLVNAGGIIESTFSPGRYCMELSSVVYDKFWRFDMEALPEDLIRRGMAVRGEDGKLELAIEDYPYATDGLMVWDAIKQWASDYVKHYYKCAKDIIDDQELQGWWTEVRTKGHEDKKDEPWWPVLDSHESLVQVLATIMWVTSAHHAAVNFGQYPLAGYVPNRPTTTRKNMPSEMVGPDSKEMRKFLEEPERVLLDTFPSQYQSVLVMLILNLLSSHSPDEEYMATYAELVWRQEEEIKEAFDRFKSKMIDIAVQIDKANMDSKLKNRNGPGVVPYVLLRPSNGHPEDEKTVMGMGIPYSISI</sequence>
<dbReference type="PROSITE" id="PS51393">
    <property type="entry name" value="LIPOXYGENASE_3"/>
    <property type="match status" value="1"/>
</dbReference>
<keyword evidence="9 13" id="KW-0408">Iron</keyword>
<dbReference type="STRING" id="4565.A0A3B6LFW8"/>